<name>A0A7W3LKN1_ACTNM</name>
<evidence type="ECO:0000313" key="3">
    <source>
        <dbReference type="Proteomes" id="UP000572680"/>
    </source>
</evidence>
<dbReference type="RefSeq" id="WP_182842382.1">
    <property type="nucleotide sequence ID" value="NZ_BAAALP010000098.1"/>
</dbReference>
<evidence type="ECO:0000256" key="1">
    <source>
        <dbReference type="SAM" id="MobiDB-lite"/>
    </source>
</evidence>
<accession>A0A7W3LKN1</accession>
<dbReference type="AlphaFoldDB" id="A0A7W3LKN1"/>
<reference evidence="2 3" key="1">
    <citation type="submission" date="2020-08" db="EMBL/GenBank/DDBJ databases">
        <title>Genomic Encyclopedia of Type Strains, Phase IV (KMG-IV): sequencing the most valuable type-strain genomes for metagenomic binning, comparative biology and taxonomic classification.</title>
        <authorList>
            <person name="Goeker M."/>
        </authorList>
    </citation>
    <scope>NUCLEOTIDE SEQUENCE [LARGE SCALE GENOMIC DNA]</scope>
    <source>
        <strain evidence="2 3">DSM 44197</strain>
    </source>
</reference>
<comment type="caution">
    <text evidence="2">The sequence shown here is derived from an EMBL/GenBank/DDBJ whole genome shotgun (WGS) entry which is preliminary data.</text>
</comment>
<dbReference type="Proteomes" id="UP000572680">
    <property type="component" value="Unassembled WGS sequence"/>
</dbReference>
<feature type="region of interest" description="Disordered" evidence="1">
    <location>
        <begin position="70"/>
        <end position="96"/>
    </location>
</feature>
<keyword evidence="3" id="KW-1185">Reference proteome</keyword>
<gene>
    <name evidence="2" type="ORF">HNR61_001492</name>
</gene>
<dbReference type="EMBL" id="JACJIA010000002">
    <property type="protein sequence ID" value="MBA8949879.1"/>
    <property type="molecule type" value="Genomic_DNA"/>
</dbReference>
<proteinExistence type="predicted"/>
<protein>
    <submittedName>
        <fullName evidence="2">Uncharacterized protein</fullName>
    </submittedName>
</protein>
<sequence>MRPDREERAACPVCGCLVRAVETGCAECSWELNTSWRFGAPDVAAFEARLAGARRAHDLAAAVRAGLTAGAPVRGGAPSPDEWDRARAAAAPPPVSDRPLRAALAEALDRLRPGRPVTVVEVGAAGLVRTDLTADGLGVPRGHDAATRTSWDALAPMLARDPAELRFQLAGGLADLDRRALWAALSDTLPRGLGGDVLLVRREPGWPVPDRAVHVLRRRHPHARVVSAGRRGATEILRELMDALPIRHTVGLAAAALEPGTRRLIPALLPLFPPGTRPGAETTVTLRRPPGDAPTTVLAAVAAHGDRWDLLTCVETAVSDTVTVHAALGGPRDVRLTAPGLTPRAATLPDLLDAIPPRLEILTEPVDLLVAIELGGLDGRVRRRLDLVRDLLRAVDPALVRAAVYGYRDHAYGRGREGRPVLDGEWLAPVAAALDTLDRLRPSLLEYTDAAPLEDALTELAQRANAAPPPRRAVLLTVASRPPHPQVQGDGDVLPCQFERGWQTALWSLVGRTDAACVTVLDGEAFAADRAWHDLGRAARLPLDGTDARRLGTALGLLPSVPQTLSLPLAETERGPR</sequence>
<evidence type="ECO:0000313" key="2">
    <source>
        <dbReference type="EMBL" id="MBA8949879.1"/>
    </source>
</evidence>
<organism evidence="2 3">
    <name type="scientific">Actinomadura namibiensis</name>
    <dbReference type="NCBI Taxonomy" id="182080"/>
    <lineage>
        <taxon>Bacteria</taxon>
        <taxon>Bacillati</taxon>
        <taxon>Actinomycetota</taxon>
        <taxon>Actinomycetes</taxon>
        <taxon>Streptosporangiales</taxon>
        <taxon>Thermomonosporaceae</taxon>
        <taxon>Actinomadura</taxon>
    </lineage>
</organism>